<dbReference type="Pfam" id="PF09476">
    <property type="entry name" value="Pilus_CpaD"/>
    <property type="match status" value="1"/>
</dbReference>
<dbReference type="EMBL" id="JAGSPC010000001">
    <property type="protein sequence ID" value="MBV7259255.1"/>
    <property type="molecule type" value="Genomic_DNA"/>
</dbReference>
<feature type="signal peptide" evidence="1">
    <location>
        <begin position="1"/>
        <end position="22"/>
    </location>
</feature>
<keyword evidence="3" id="KW-1185">Reference proteome</keyword>
<comment type="caution">
    <text evidence="2">The sequence shown here is derived from an EMBL/GenBank/DDBJ whole genome shotgun (WGS) entry which is preliminary data.</text>
</comment>
<name>A0A9X1JKN4_9SPHN</name>
<dbReference type="RefSeq" id="WP_218404498.1">
    <property type="nucleotide sequence ID" value="NZ_JAGSPC010000001.1"/>
</dbReference>
<gene>
    <name evidence="2" type="ORF">KCG46_06675</name>
</gene>
<sequence>MLIAQKGKLAGALALSIGLVTAGCGGVATNTSLYSTKQAVVERTNFTFDVQTNASGLPIGEQSRLNGWFEAMDLRYGDRVTIEDPANSTAVSTAVNDLAGRYGIIVSKVAPATSGYLNPGQARVVITRSTASVPGCPDWSAKSDTNYMNASSPGYGCGVNSNLAAMVANPEDLLEGQKGSGEQVIVTGTKAIDTYREATPTGAGGLQNAQGDGGQ</sequence>
<keyword evidence="1" id="KW-0732">Signal</keyword>
<dbReference type="PROSITE" id="PS51257">
    <property type="entry name" value="PROKAR_LIPOPROTEIN"/>
    <property type="match status" value="1"/>
</dbReference>
<protein>
    <submittedName>
        <fullName evidence="2">CpaD family pilus assembly protein</fullName>
    </submittedName>
</protein>
<proteinExistence type="predicted"/>
<dbReference type="AlphaFoldDB" id="A0A9X1JKN4"/>
<accession>A0A9X1JKN4</accession>
<evidence type="ECO:0000256" key="1">
    <source>
        <dbReference type="SAM" id="SignalP"/>
    </source>
</evidence>
<evidence type="ECO:0000313" key="2">
    <source>
        <dbReference type="EMBL" id="MBV7259255.1"/>
    </source>
</evidence>
<feature type="chain" id="PRO_5040832716" evidence="1">
    <location>
        <begin position="23"/>
        <end position="215"/>
    </location>
</feature>
<organism evidence="2 3">
    <name type="scientific">Erythrobacter crassostreae</name>
    <dbReference type="NCBI Taxonomy" id="2828328"/>
    <lineage>
        <taxon>Bacteria</taxon>
        <taxon>Pseudomonadati</taxon>
        <taxon>Pseudomonadota</taxon>
        <taxon>Alphaproteobacteria</taxon>
        <taxon>Sphingomonadales</taxon>
        <taxon>Erythrobacteraceae</taxon>
        <taxon>Erythrobacter/Porphyrobacter group</taxon>
        <taxon>Erythrobacter</taxon>
    </lineage>
</organism>
<reference evidence="2" key="1">
    <citation type="submission" date="2021-04" db="EMBL/GenBank/DDBJ databases">
        <authorList>
            <person name="Pira H."/>
            <person name="Risdian C."/>
            <person name="Wink J."/>
        </authorList>
    </citation>
    <scope>NUCLEOTIDE SEQUENCE</scope>
    <source>
        <strain evidence="2">WH158</strain>
    </source>
</reference>
<dbReference type="Proteomes" id="UP001138681">
    <property type="component" value="Unassembled WGS sequence"/>
</dbReference>
<dbReference type="InterPro" id="IPR019027">
    <property type="entry name" value="Pilus_biogenesis_CpaD-related"/>
</dbReference>
<evidence type="ECO:0000313" key="3">
    <source>
        <dbReference type="Proteomes" id="UP001138681"/>
    </source>
</evidence>